<dbReference type="PROSITE" id="PS50893">
    <property type="entry name" value="ABC_TRANSPORTER_2"/>
    <property type="match status" value="1"/>
</dbReference>
<dbReference type="GO" id="GO:0005524">
    <property type="term" value="F:ATP binding"/>
    <property type="evidence" value="ECO:0007669"/>
    <property type="project" value="UniProtKB-KW"/>
</dbReference>
<dbReference type="PROSITE" id="PS00211">
    <property type="entry name" value="ABC_TRANSPORTER_1"/>
    <property type="match status" value="1"/>
</dbReference>
<dbReference type="SUPFAM" id="SSF54631">
    <property type="entry name" value="CBS-domain pair"/>
    <property type="match status" value="1"/>
</dbReference>
<comment type="similarity">
    <text evidence="1">Belongs to the ABC transporter superfamily.</text>
</comment>
<keyword evidence="4 7" id="KW-0067">ATP-binding</keyword>
<dbReference type="EC" id="7.6.2.9" evidence="5"/>
<dbReference type="Pfam" id="PF00005">
    <property type="entry name" value="ABC_tran"/>
    <property type="match status" value="1"/>
</dbReference>
<evidence type="ECO:0000259" key="6">
    <source>
        <dbReference type="PROSITE" id="PS50893"/>
    </source>
</evidence>
<evidence type="ECO:0000256" key="1">
    <source>
        <dbReference type="ARBA" id="ARBA00005417"/>
    </source>
</evidence>
<feature type="domain" description="ABC transporter" evidence="6">
    <location>
        <begin position="26"/>
        <end position="263"/>
    </location>
</feature>
<dbReference type="InterPro" id="IPR027417">
    <property type="entry name" value="P-loop_NTPase"/>
</dbReference>
<dbReference type="RefSeq" id="WP_089307262.1">
    <property type="nucleotide sequence ID" value="NZ_FZOO01000012.1"/>
</dbReference>
<dbReference type="AlphaFoldDB" id="A0A239J097"/>
<name>A0A239J097_9ACTN</name>
<dbReference type="GO" id="GO:0016887">
    <property type="term" value="F:ATP hydrolysis activity"/>
    <property type="evidence" value="ECO:0007669"/>
    <property type="project" value="InterPro"/>
</dbReference>
<dbReference type="Proteomes" id="UP000198373">
    <property type="component" value="Unassembled WGS sequence"/>
</dbReference>
<evidence type="ECO:0000256" key="2">
    <source>
        <dbReference type="ARBA" id="ARBA00022448"/>
    </source>
</evidence>
<evidence type="ECO:0000256" key="3">
    <source>
        <dbReference type="ARBA" id="ARBA00022741"/>
    </source>
</evidence>
<reference evidence="8" key="1">
    <citation type="submission" date="2017-06" db="EMBL/GenBank/DDBJ databases">
        <authorList>
            <person name="Varghese N."/>
            <person name="Submissions S."/>
        </authorList>
    </citation>
    <scope>NUCLEOTIDE SEQUENCE [LARGE SCALE GENOMIC DNA]</scope>
    <source>
        <strain evidence="8">DSM 46839</strain>
    </source>
</reference>
<proteinExistence type="inferred from homology"/>
<keyword evidence="8" id="KW-1185">Reference proteome</keyword>
<dbReference type="PANTHER" id="PTHR43117:SF4">
    <property type="entry name" value="OSMOPROTECTANT IMPORT ATP-BINDING PROTEIN OSMV"/>
    <property type="match status" value="1"/>
</dbReference>
<dbReference type="GO" id="GO:0015418">
    <property type="term" value="F:ABC-type quaternary ammonium compound transporting activity"/>
    <property type="evidence" value="ECO:0007669"/>
    <property type="project" value="UniProtKB-EC"/>
</dbReference>
<dbReference type="InterPro" id="IPR003439">
    <property type="entry name" value="ABC_transporter-like_ATP-bd"/>
</dbReference>
<sequence length="396" mass="42270">MSETTTPETPASDAAVPQRRVSGVAIRLDGVTKHYPGQDRPAVDDVDLEIPAGETVMFVGPSGCGKTTLLKMLNRLIEPSGGRIHLDGEDVTDQDPDKLRRRIGYVIQAGGLFPHMTVATNIGLVPRMLGWDKPRTATRVDELLDLVGLDPAVYRDRYPRELSGGQQQRVGVARALAADPPVLLMDEPFGAVDPVTRLRLQDELLRIQEELGKTIVFVTHDFDEAVKLGDRIVVFDIGARVVQYDTPDAILASPAEEYVADFVGAGATLKQLTLTRVGDVELEQVTTAAVGTDAAAAVAAARAAGQDFVVVLDERGRPISWPTLAELGRATTVPATVDPRLPVVGVRSTLNDALDTMLAASQGGVVVTGRREALAGVLKVEAVMAAIRRSRAEVAG</sequence>
<dbReference type="SMART" id="SM00382">
    <property type="entry name" value="AAA"/>
    <property type="match status" value="1"/>
</dbReference>
<accession>A0A239J097</accession>
<dbReference type="InterPro" id="IPR017871">
    <property type="entry name" value="ABC_transporter-like_CS"/>
</dbReference>
<keyword evidence="3" id="KW-0547">Nucleotide-binding</keyword>
<gene>
    <name evidence="7" type="ORF">SAMN06893096_11272</name>
</gene>
<dbReference type="PANTHER" id="PTHR43117">
    <property type="entry name" value="OSMOPROTECTANT IMPORT ATP-BINDING PROTEIN OSMV"/>
    <property type="match status" value="1"/>
</dbReference>
<protein>
    <recommendedName>
        <fullName evidence="5">ABC-type quaternary amine transporter</fullName>
        <ecNumber evidence="5">7.6.2.9</ecNumber>
    </recommendedName>
</protein>
<dbReference type="FunFam" id="3.40.50.300:FF:000425">
    <property type="entry name" value="Probable ABC transporter, ATP-binding subunit"/>
    <property type="match status" value="1"/>
</dbReference>
<evidence type="ECO:0000313" key="7">
    <source>
        <dbReference type="EMBL" id="SNS99195.1"/>
    </source>
</evidence>
<keyword evidence="2" id="KW-0813">Transport</keyword>
<dbReference type="InterPro" id="IPR003593">
    <property type="entry name" value="AAA+_ATPase"/>
</dbReference>
<dbReference type="EMBL" id="FZOO01000012">
    <property type="protein sequence ID" value="SNS99195.1"/>
    <property type="molecule type" value="Genomic_DNA"/>
</dbReference>
<dbReference type="SUPFAM" id="SSF52540">
    <property type="entry name" value="P-loop containing nucleoside triphosphate hydrolases"/>
    <property type="match status" value="1"/>
</dbReference>
<evidence type="ECO:0000256" key="4">
    <source>
        <dbReference type="ARBA" id="ARBA00022840"/>
    </source>
</evidence>
<organism evidence="7 8">
    <name type="scientific">Geodermatophilus pulveris</name>
    <dbReference type="NCBI Taxonomy" id="1564159"/>
    <lineage>
        <taxon>Bacteria</taxon>
        <taxon>Bacillati</taxon>
        <taxon>Actinomycetota</taxon>
        <taxon>Actinomycetes</taxon>
        <taxon>Geodermatophilales</taxon>
        <taxon>Geodermatophilaceae</taxon>
        <taxon>Geodermatophilus</taxon>
    </lineage>
</organism>
<dbReference type="Gene3D" id="3.40.50.300">
    <property type="entry name" value="P-loop containing nucleotide triphosphate hydrolases"/>
    <property type="match status" value="1"/>
</dbReference>
<evidence type="ECO:0000313" key="8">
    <source>
        <dbReference type="Proteomes" id="UP000198373"/>
    </source>
</evidence>
<dbReference type="InterPro" id="IPR046342">
    <property type="entry name" value="CBS_dom_sf"/>
</dbReference>
<evidence type="ECO:0000256" key="5">
    <source>
        <dbReference type="ARBA" id="ARBA00066388"/>
    </source>
</evidence>